<gene>
    <name evidence="1" type="primary">CD247L</name>
</gene>
<dbReference type="AlphaFoldDB" id="A0A1A8S5T9"/>
<reference evidence="1" key="2">
    <citation type="submission" date="2016-06" db="EMBL/GenBank/DDBJ databases">
        <title>The genome of a short-lived fish provides insights into sex chromosome evolution and the genetic control of aging.</title>
        <authorList>
            <person name="Reichwald K."/>
            <person name="Felder M."/>
            <person name="Petzold A."/>
            <person name="Koch P."/>
            <person name="Groth M."/>
            <person name="Platzer M."/>
        </authorList>
    </citation>
    <scope>NUCLEOTIDE SEQUENCE</scope>
    <source>
        <tissue evidence="1">Brain</tissue>
    </source>
</reference>
<reference evidence="1" key="1">
    <citation type="submission" date="2016-05" db="EMBL/GenBank/DDBJ databases">
        <authorList>
            <person name="Lavstsen T."/>
            <person name="Jespersen J.S."/>
        </authorList>
    </citation>
    <scope>NUCLEOTIDE SEQUENCE</scope>
    <source>
        <tissue evidence="1">Brain</tissue>
    </source>
</reference>
<evidence type="ECO:0000313" key="1">
    <source>
        <dbReference type="EMBL" id="SBS13621.1"/>
    </source>
</evidence>
<name>A0A1A8S5T9_9TELE</name>
<organism evidence="1">
    <name type="scientific">Nothobranchius rachovii</name>
    <name type="common">bluefin notho</name>
    <dbReference type="NCBI Taxonomy" id="451742"/>
    <lineage>
        <taxon>Eukaryota</taxon>
        <taxon>Metazoa</taxon>
        <taxon>Chordata</taxon>
        <taxon>Craniata</taxon>
        <taxon>Vertebrata</taxon>
        <taxon>Euteleostomi</taxon>
        <taxon>Actinopterygii</taxon>
        <taxon>Neopterygii</taxon>
        <taxon>Teleostei</taxon>
        <taxon>Neoteleostei</taxon>
        <taxon>Acanthomorphata</taxon>
        <taxon>Ovalentaria</taxon>
        <taxon>Atherinomorphae</taxon>
        <taxon>Cyprinodontiformes</taxon>
        <taxon>Nothobranchiidae</taxon>
        <taxon>Nothobranchius</taxon>
    </lineage>
</organism>
<protein>
    <submittedName>
        <fullName evidence="1">CD247 antigen like</fullName>
    </submittedName>
</protein>
<sequence length="39" mass="4419">IRNCTSPFPSPIFPLRLLRDLSQDSSANYNCFHSSVTSF</sequence>
<dbReference type="EMBL" id="HAEH01022236">
    <property type="protein sequence ID" value="SBS13621.1"/>
    <property type="molecule type" value="Transcribed_RNA"/>
</dbReference>
<proteinExistence type="predicted"/>
<feature type="non-terminal residue" evidence="1">
    <location>
        <position position="1"/>
    </location>
</feature>
<accession>A0A1A8S5T9</accession>